<keyword evidence="1" id="KW-1133">Transmembrane helix</keyword>
<reference evidence="2 3" key="1">
    <citation type="submission" date="2023-12" db="EMBL/GenBank/DDBJ databases">
        <title>A. evansii MAY27, complete genome.</title>
        <authorList>
            <person name="Wang Y."/>
        </authorList>
    </citation>
    <scope>NUCLEOTIDE SEQUENCE [LARGE SCALE GENOMIC DNA]</scope>
    <source>
        <strain evidence="2 3">MAY27</strain>
    </source>
</reference>
<dbReference type="InterPro" id="IPR008620">
    <property type="entry name" value="FixH"/>
</dbReference>
<evidence type="ECO:0000313" key="3">
    <source>
        <dbReference type="Proteomes" id="UP001626593"/>
    </source>
</evidence>
<accession>A0ABZ1ATU3</accession>
<dbReference type="RefSeq" id="WP_407279984.1">
    <property type="nucleotide sequence ID" value="NZ_CP141259.1"/>
</dbReference>
<feature type="transmembrane region" description="Helical" evidence="1">
    <location>
        <begin position="20"/>
        <end position="41"/>
    </location>
</feature>
<organism evidence="2 3">
    <name type="scientific">Aromatoleum evansii</name>
    <name type="common">Azoarcus evansii</name>
    <dbReference type="NCBI Taxonomy" id="59406"/>
    <lineage>
        <taxon>Bacteria</taxon>
        <taxon>Pseudomonadati</taxon>
        <taxon>Pseudomonadota</taxon>
        <taxon>Betaproteobacteria</taxon>
        <taxon>Rhodocyclales</taxon>
        <taxon>Rhodocyclaceae</taxon>
        <taxon>Aromatoleum</taxon>
    </lineage>
</organism>
<name>A0ABZ1ATU3_AROEV</name>
<dbReference type="Proteomes" id="UP001626593">
    <property type="component" value="Chromosome"/>
</dbReference>
<dbReference type="Pfam" id="PF05751">
    <property type="entry name" value="FixH"/>
    <property type="match status" value="1"/>
</dbReference>
<sequence>MRSANMHKTLEPWYRQGWPWFLIAIPAIAVIAGMITLWLAVSTWDGLVVDDYYQEGKAIEKTIARSLKAAELGLLADVRLRAEEVTLDLTSSANVPLPPTVVLTISHPTRGGMDQVVLLKRRDGGVFAAPLSPLSAGRWLLQVEDESRNWRMNGSVNIPAESVIRIVPAKS</sequence>
<gene>
    <name evidence="2" type="ORF">U5817_05615</name>
</gene>
<proteinExistence type="predicted"/>
<evidence type="ECO:0000313" key="2">
    <source>
        <dbReference type="EMBL" id="WRL47533.1"/>
    </source>
</evidence>
<keyword evidence="1" id="KW-0812">Transmembrane</keyword>
<keyword evidence="3" id="KW-1185">Reference proteome</keyword>
<protein>
    <submittedName>
        <fullName evidence="2">FixH family protein</fullName>
    </submittedName>
</protein>
<dbReference type="EMBL" id="CP141259">
    <property type="protein sequence ID" value="WRL47533.1"/>
    <property type="molecule type" value="Genomic_DNA"/>
</dbReference>
<keyword evidence="1" id="KW-0472">Membrane</keyword>
<evidence type="ECO:0000256" key="1">
    <source>
        <dbReference type="SAM" id="Phobius"/>
    </source>
</evidence>